<keyword evidence="4" id="KW-1185">Reference proteome</keyword>
<organism evidence="3 4">
    <name type="scientific">Vanrija pseudolonga</name>
    <dbReference type="NCBI Taxonomy" id="143232"/>
    <lineage>
        <taxon>Eukaryota</taxon>
        <taxon>Fungi</taxon>
        <taxon>Dikarya</taxon>
        <taxon>Basidiomycota</taxon>
        <taxon>Agaricomycotina</taxon>
        <taxon>Tremellomycetes</taxon>
        <taxon>Trichosporonales</taxon>
        <taxon>Trichosporonaceae</taxon>
        <taxon>Vanrija</taxon>
    </lineage>
</organism>
<protein>
    <submittedName>
        <fullName evidence="3">Uncharacterized protein</fullName>
    </submittedName>
</protein>
<feature type="signal peptide" evidence="2">
    <location>
        <begin position="1"/>
        <end position="18"/>
    </location>
</feature>
<sequence>MLGSKLLAALAVAVPAFSGPVPNGKRDALHEPIQVRSTDGGFYYDARGHFDIKLSPKAPVTCGIVNVEWDDHGKGPYTVHIGRGGAPQYGNTPEWVVGEKVSGNSYSWKVKQTAGQLVNFQITDSRNFTEWKIVAVGASDDDSCLTEGGITFQKRADEDKAAKKKRGGYGGGGGWFNPQPKPQPAPQPVPAPAPAPVIPVPVPVNPPPPPPERPPDGYNPEICVDGSMSLVQCTDHKITWKGGTGPYTVQVAIGTVWTYKWTTQVPWLDWNCPIPAGKPAATFIVLDDVGEPAAALIVLDDVGEPAAALIVLDNVGEPAAALIVLDNVGEPAAAFVVLDNVGEPAAAFVVLDNVGEPAAALIVLHDVGEPPAALIVLDDDVDLIVSHDSPALVVIDDLDLFVSYDSPILVLDHHLISLELCTLHNLRSVPYGRLRWRQGW</sequence>
<reference evidence="3" key="1">
    <citation type="submission" date="2023-10" db="EMBL/GenBank/DDBJ databases">
        <authorList>
            <person name="Noh H."/>
        </authorList>
    </citation>
    <scope>NUCLEOTIDE SEQUENCE</scope>
    <source>
        <strain evidence="3">DUCC4014</strain>
    </source>
</reference>
<dbReference type="PANTHER" id="PTHR37487:SF2">
    <property type="entry name" value="EXPRESSED PROTEIN"/>
    <property type="match status" value="1"/>
</dbReference>
<dbReference type="RefSeq" id="XP_062630330.1">
    <property type="nucleotide sequence ID" value="XM_062774346.1"/>
</dbReference>
<dbReference type="PANTHER" id="PTHR37487">
    <property type="entry name" value="CHROMOSOME 1, WHOLE GENOME SHOTGUN SEQUENCE"/>
    <property type="match status" value="1"/>
</dbReference>
<dbReference type="Proteomes" id="UP000827549">
    <property type="component" value="Chromosome 6"/>
</dbReference>
<dbReference type="GeneID" id="87810994"/>
<evidence type="ECO:0000256" key="1">
    <source>
        <dbReference type="SAM" id="MobiDB-lite"/>
    </source>
</evidence>
<name>A0AAF0YFY2_9TREE</name>
<evidence type="ECO:0000313" key="3">
    <source>
        <dbReference type="EMBL" id="WOO84304.1"/>
    </source>
</evidence>
<feature type="chain" id="PRO_5041958054" evidence="2">
    <location>
        <begin position="19"/>
        <end position="440"/>
    </location>
</feature>
<dbReference type="EMBL" id="CP086719">
    <property type="protein sequence ID" value="WOO84304.1"/>
    <property type="molecule type" value="Genomic_DNA"/>
</dbReference>
<gene>
    <name evidence="3" type="ORF">LOC62_06G007823</name>
</gene>
<accession>A0AAF0YFY2</accession>
<feature type="compositionally biased region" description="Pro residues" evidence="1">
    <location>
        <begin position="179"/>
        <end position="194"/>
    </location>
</feature>
<evidence type="ECO:0000313" key="4">
    <source>
        <dbReference type="Proteomes" id="UP000827549"/>
    </source>
</evidence>
<proteinExistence type="predicted"/>
<evidence type="ECO:0000256" key="2">
    <source>
        <dbReference type="SAM" id="SignalP"/>
    </source>
</evidence>
<keyword evidence="2" id="KW-0732">Signal</keyword>
<dbReference type="AlphaFoldDB" id="A0AAF0YFY2"/>
<feature type="region of interest" description="Disordered" evidence="1">
    <location>
        <begin position="157"/>
        <end position="194"/>
    </location>
</feature>